<evidence type="ECO:0000313" key="1">
    <source>
        <dbReference type="EMBL" id="QIM17046.1"/>
    </source>
</evidence>
<gene>
    <name evidence="1" type="ORF">G7067_12545</name>
</gene>
<accession>A0A6G8FKS7</accession>
<name>A0A6G8FKS7_9MICO</name>
<dbReference type="Proteomes" id="UP000501387">
    <property type="component" value="Chromosome"/>
</dbReference>
<evidence type="ECO:0000313" key="2">
    <source>
        <dbReference type="Proteomes" id="UP000501387"/>
    </source>
</evidence>
<dbReference type="EMBL" id="CP049934">
    <property type="protein sequence ID" value="QIM17046.1"/>
    <property type="molecule type" value="Genomic_DNA"/>
</dbReference>
<dbReference type="RefSeq" id="WP_166324959.1">
    <property type="nucleotide sequence ID" value="NZ_CP049934.1"/>
</dbReference>
<protein>
    <submittedName>
        <fullName evidence="1">Uncharacterized protein</fullName>
    </submittedName>
</protein>
<dbReference type="AlphaFoldDB" id="A0A6G8FKS7"/>
<proteinExistence type="predicted"/>
<reference evidence="1 2" key="1">
    <citation type="submission" date="2020-03" db="EMBL/GenBank/DDBJ databases">
        <title>Leucobacter sp. nov., isolated from beetles.</title>
        <authorList>
            <person name="Hyun D.-W."/>
            <person name="Bae J.-W."/>
        </authorList>
    </citation>
    <scope>NUCLEOTIDE SEQUENCE [LARGE SCALE GENOMIC DNA]</scope>
    <source>
        <strain evidence="1 2">HDW9B</strain>
    </source>
</reference>
<organism evidence="1 2">
    <name type="scientific">Leucobacter insecticola</name>
    <dbReference type="NCBI Taxonomy" id="2714934"/>
    <lineage>
        <taxon>Bacteria</taxon>
        <taxon>Bacillati</taxon>
        <taxon>Actinomycetota</taxon>
        <taxon>Actinomycetes</taxon>
        <taxon>Micrococcales</taxon>
        <taxon>Microbacteriaceae</taxon>
        <taxon>Leucobacter</taxon>
    </lineage>
</organism>
<keyword evidence="2" id="KW-1185">Reference proteome</keyword>
<sequence>MSEEITTEVIAKAIDKTRDIARSGAEEVWLDIGDKEVKFVVLDSIGAMIAMP</sequence>
<dbReference type="KEGG" id="lins:G7067_12545"/>